<dbReference type="InterPro" id="IPR038735">
    <property type="entry name" value="MSMEG_1276-like_NTP-PPase_dom"/>
</dbReference>
<accession>A0A1T5M152</accession>
<evidence type="ECO:0000313" key="2">
    <source>
        <dbReference type="Proteomes" id="UP000190285"/>
    </source>
</evidence>
<protein>
    <submittedName>
        <fullName evidence="1">Predicted house-cleaning noncanonical NTP pyrophosphatase, all-alpha NTP-PPase (MazG) superfamily</fullName>
    </submittedName>
</protein>
<organism evidence="1 2">
    <name type="scientific">Maledivibacter halophilus</name>
    <dbReference type="NCBI Taxonomy" id="36842"/>
    <lineage>
        <taxon>Bacteria</taxon>
        <taxon>Bacillati</taxon>
        <taxon>Bacillota</taxon>
        <taxon>Clostridia</taxon>
        <taxon>Peptostreptococcales</taxon>
        <taxon>Caminicellaceae</taxon>
        <taxon>Maledivibacter</taxon>
    </lineage>
</organism>
<gene>
    <name evidence="1" type="ORF">SAMN02194393_03690</name>
</gene>
<evidence type="ECO:0000313" key="1">
    <source>
        <dbReference type="EMBL" id="SKC81980.1"/>
    </source>
</evidence>
<dbReference type="AlphaFoldDB" id="A0A1T5M152"/>
<reference evidence="1 2" key="1">
    <citation type="submission" date="2017-02" db="EMBL/GenBank/DDBJ databases">
        <authorList>
            <person name="Peterson S.W."/>
        </authorList>
    </citation>
    <scope>NUCLEOTIDE SEQUENCE [LARGE SCALE GENOMIC DNA]</scope>
    <source>
        <strain evidence="1 2">M1</strain>
    </source>
</reference>
<dbReference type="STRING" id="36842.SAMN02194393_03690"/>
<dbReference type="CDD" id="cd11532">
    <property type="entry name" value="NTP-PPase_COG4997"/>
    <property type="match status" value="1"/>
</dbReference>
<sequence length="197" mass="23407">MGLNQYRDEAKRFMEEINAQDENISILFSMFGEEFSILKETSLDSMEEFNHQVYDMLFILFEIAAKFELDLDAEWGKGKKHKEKKYCTNRENKAVKYNKLVRDKIPEICNQDGKDVIIKELSNKEYEKCLCEKLIEECEEYIESRDIEELADVMEVVYAIAANKDVNYLDIESLRQKKREKRGGFDKKILLIETRER</sequence>
<dbReference type="Proteomes" id="UP000190285">
    <property type="component" value="Unassembled WGS sequence"/>
</dbReference>
<proteinExistence type="predicted"/>
<name>A0A1T5M152_9FIRM</name>
<dbReference type="EMBL" id="FUZT01000009">
    <property type="protein sequence ID" value="SKC81980.1"/>
    <property type="molecule type" value="Genomic_DNA"/>
</dbReference>
<keyword evidence="2" id="KW-1185">Reference proteome</keyword>
<dbReference type="RefSeq" id="WP_244282149.1">
    <property type="nucleotide sequence ID" value="NZ_FUZT01000009.1"/>
</dbReference>